<proteinExistence type="inferred from homology"/>
<evidence type="ECO:0000256" key="3">
    <source>
        <dbReference type="SAM" id="MobiDB-lite"/>
    </source>
</evidence>
<dbReference type="SMART" id="SM00098">
    <property type="entry name" value="alkPPc"/>
    <property type="match status" value="1"/>
</dbReference>
<dbReference type="Pfam" id="PF00245">
    <property type="entry name" value="Alk_phosphatase"/>
    <property type="match status" value="1"/>
</dbReference>
<comment type="similarity">
    <text evidence="2">Belongs to the alkaline phosphatase family.</text>
</comment>
<dbReference type="SUPFAM" id="SSF53649">
    <property type="entry name" value="Alkaline phosphatase-like"/>
    <property type="match status" value="1"/>
</dbReference>
<dbReference type="InterPro" id="IPR017850">
    <property type="entry name" value="Alkaline_phosphatase_core_sf"/>
</dbReference>
<gene>
    <name evidence="4" type="ORF">NBH00_09850</name>
</gene>
<name>A0ABY5DZ67_9ACTN</name>
<keyword evidence="5" id="KW-1185">Reference proteome</keyword>
<reference evidence="4 5" key="1">
    <citation type="submission" date="2022-06" db="EMBL/GenBank/DDBJ databases">
        <title>Paraconexibacter antarcticus.</title>
        <authorList>
            <person name="Kim C.S."/>
        </authorList>
    </citation>
    <scope>NUCLEOTIDE SEQUENCE [LARGE SCALE GENOMIC DNA]</scope>
    <source>
        <strain evidence="4 5">02-257</strain>
    </source>
</reference>
<evidence type="ECO:0000256" key="2">
    <source>
        <dbReference type="RuleBase" id="RU003946"/>
    </source>
</evidence>
<dbReference type="GO" id="GO:0004035">
    <property type="term" value="F:alkaline phosphatase activity"/>
    <property type="evidence" value="ECO:0007669"/>
    <property type="project" value="UniProtKB-EC"/>
</dbReference>
<evidence type="ECO:0000313" key="5">
    <source>
        <dbReference type="Proteomes" id="UP001056035"/>
    </source>
</evidence>
<evidence type="ECO:0000256" key="1">
    <source>
        <dbReference type="ARBA" id="ARBA00022553"/>
    </source>
</evidence>
<organism evidence="4 5">
    <name type="scientific">Paraconexibacter antarcticus</name>
    <dbReference type="NCBI Taxonomy" id="2949664"/>
    <lineage>
        <taxon>Bacteria</taxon>
        <taxon>Bacillati</taxon>
        <taxon>Actinomycetota</taxon>
        <taxon>Thermoleophilia</taxon>
        <taxon>Solirubrobacterales</taxon>
        <taxon>Paraconexibacteraceae</taxon>
        <taxon>Paraconexibacter</taxon>
    </lineage>
</organism>
<feature type="compositionally biased region" description="Polar residues" evidence="3">
    <location>
        <begin position="109"/>
        <end position="119"/>
    </location>
</feature>
<protein>
    <submittedName>
        <fullName evidence="4">Alkaline phosphatase</fullName>
        <ecNumber evidence="4">3.1.3.1</ecNumber>
    </submittedName>
</protein>
<dbReference type="EC" id="3.1.3.1" evidence="4"/>
<feature type="region of interest" description="Disordered" evidence="3">
    <location>
        <begin position="79"/>
        <end position="119"/>
    </location>
</feature>
<accession>A0ABY5DZ67</accession>
<keyword evidence="1" id="KW-0597">Phosphoprotein</keyword>
<dbReference type="InterPro" id="IPR001952">
    <property type="entry name" value="Alkaline_phosphatase"/>
</dbReference>
<sequence>MAVLSIGTSLAIGGTTNRTDDVRAGLTGVKPRNVIFLLGDGMGTQEITEARYYLGVKNKLNVDRMPFTGFDTTYTVKGDGTTPDYDPDSAGTGTQWATGRKTIDERDSQGPSASLATPGDNTAYKTVLEYAQAAGKKVGDVTTADLTDATPAVLAAHISDRNCSGPDNMTQAVVAATPKCLKESKEAGGLGSIAEQEVDHKLDVAMGGGYARFAQTITGGPDAGRTVIQSAQAKGIDVVTDAAGLAAADASKPVYGLFGQNGTNKPNMSLEWKGAKATLGDGSPAETCQEDQRPADEPSLAAMTAKSISLLDNPKGFFLQVEGASIDKQDHAADACQQIGETVAFDKAIGVALDYQRTHPDTLVVVTADHGHSSEIVGEDTTGTGNPTGYTNNLMTKDGQVLRVTYGTAGYQSGAAPVASAPSQQHTGTVVPVWAIGPQAANVLGTNDHTDLFDLLRGEKENQPTPAATTNTVTSTNTVTTTVPAPSPGPDRTPRLGVAAVRAITAAALRTTGLPVAVTGLNVARVTVRLSRAGRTLVRKTVAGNATTTLKVRRARKGAYRLVVSGGGKTKAYAIRVR</sequence>
<evidence type="ECO:0000313" key="4">
    <source>
        <dbReference type="EMBL" id="UTI66496.1"/>
    </source>
</evidence>
<dbReference type="Gene3D" id="3.40.720.10">
    <property type="entry name" value="Alkaline Phosphatase, subunit A"/>
    <property type="match status" value="1"/>
</dbReference>
<dbReference type="PRINTS" id="PR00113">
    <property type="entry name" value="ALKPHPHTASE"/>
</dbReference>
<dbReference type="RefSeq" id="WP_254573167.1">
    <property type="nucleotide sequence ID" value="NZ_CP098502.1"/>
</dbReference>
<dbReference type="EMBL" id="CP098502">
    <property type="protein sequence ID" value="UTI66496.1"/>
    <property type="molecule type" value="Genomic_DNA"/>
</dbReference>
<keyword evidence="4" id="KW-0378">Hydrolase</keyword>
<dbReference type="Proteomes" id="UP001056035">
    <property type="component" value="Chromosome"/>
</dbReference>
<dbReference type="PANTHER" id="PTHR11596:SF5">
    <property type="entry name" value="ALKALINE PHOSPHATASE"/>
    <property type="match status" value="1"/>
</dbReference>
<dbReference type="CDD" id="cd16012">
    <property type="entry name" value="ALP"/>
    <property type="match status" value="1"/>
</dbReference>
<dbReference type="PANTHER" id="PTHR11596">
    <property type="entry name" value="ALKALINE PHOSPHATASE"/>
    <property type="match status" value="1"/>
</dbReference>